<dbReference type="GO" id="GO:0032259">
    <property type="term" value="P:methylation"/>
    <property type="evidence" value="ECO:0007669"/>
    <property type="project" value="UniProtKB-KW"/>
</dbReference>
<keyword evidence="2 5" id="KW-0489">Methyltransferase</keyword>
<name>A0A537LMJ1_9BACT</name>
<evidence type="ECO:0000313" key="5">
    <source>
        <dbReference type="EMBL" id="TMJ09226.1"/>
    </source>
</evidence>
<dbReference type="InterPro" id="IPR013216">
    <property type="entry name" value="Methyltransf_11"/>
</dbReference>
<dbReference type="EMBL" id="VBAM01000357">
    <property type="protein sequence ID" value="TMJ09226.1"/>
    <property type="molecule type" value="Genomic_DNA"/>
</dbReference>
<dbReference type="PANTHER" id="PTHR44942">
    <property type="entry name" value="METHYLTRANSF_11 DOMAIN-CONTAINING PROTEIN"/>
    <property type="match status" value="1"/>
</dbReference>
<dbReference type="PANTHER" id="PTHR44942:SF4">
    <property type="entry name" value="METHYLTRANSFERASE TYPE 11 DOMAIN-CONTAINING PROTEIN"/>
    <property type="match status" value="1"/>
</dbReference>
<reference evidence="5 6" key="1">
    <citation type="journal article" date="2019" name="Nat. Microbiol.">
        <title>Mediterranean grassland soil C-N compound turnover is dependent on rainfall and depth, and is mediated by genomically divergent microorganisms.</title>
        <authorList>
            <person name="Diamond S."/>
            <person name="Andeer P.F."/>
            <person name="Li Z."/>
            <person name="Crits-Christoph A."/>
            <person name="Burstein D."/>
            <person name="Anantharaman K."/>
            <person name="Lane K.R."/>
            <person name="Thomas B.C."/>
            <person name="Pan C."/>
            <person name="Northen T.R."/>
            <person name="Banfield J.F."/>
        </authorList>
    </citation>
    <scope>NUCLEOTIDE SEQUENCE [LARGE SCALE GENOMIC DNA]</scope>
    <source>
        <strain evidence="5">NP_5</strain>
    </source>
</reference>
<sequence>MSEDPKRAVQAQFGRQASSYATSPVHRHATGLTEVVRLASPFPQALALDLATGAGFTALAMAPRCRRVIGLDLTFGMVREARRLAGEEGITNLMFCLGDADAVPFADSAFNLVTCRHAAHHFPDLPRAISEMARVVKPGGRVVVDDTCAPEDPALAALMNGWEVRRDPSHIANHPPSRLRALLEAGGLTVEAATVTYIPLEFDDWVRRSGVPADDAAALRTSFLQAPAEARAAFRIQAKDGDVRFAWDEIILLGIKR</sequence>
<organism evidence="5 6">
    <name type="scientific">Candidatus Segetimicrobium genomatis</name>
    <dbReference type="NCBI Taxonomy" id="2569760"/>
    <lineage>
        <taxon>Bacteria</taxon>
        <taxon>Bacillati</taxon>
        <taxon>Candidatus Sysuimicrobiota</taxon>
        <taxon>Candidatus Sysuimicrobiia</taxon>
        <taxon>Candidatus Sysuimicrobiales</taxon>
        <taxon>Candidatus Segetimicrobiaceae</taxon>
        <taxon>Candidatus Segetimicrobium</taxon>
    </lineage>
</organism>
<evidence type="ECO:0000256" key="1">
    <source>
        <dbReference type="ARBA" id="ARBA00008361"/>
    </source>
</evidence>
<comment type="similarity">
    <text evidence="1">Belongs to the methyltransferase superfamily.</text>
</comment>
<dbReference type="Pfam" id="PF08241">
    <property type="entry name" value="Methyltransf_11"/>
    <property type="match status" value="1"/>
</dbReference>
<dbReference type="GO" id="GO:0008757">
    <property type="term" value="F:S-adenosylmethionine-dependent methyltransferase activity"/>
    <property type="evidence" value="ECO:0007669"/>
    <property type="project" value="InterPro"/>
</dbReference>
<dbReference type="CDD" id="cd02440">
    <property type="entry name" value="AdoMet_MTases"/>
    <property type="match status" value="1"/>
</dbReference>
<evidence type="ECO:0000256" key="3">
    <source>
        <dbReference type="ARBA" id="ARBA00022679"/>
    </source>
</evidence>
<evidence type="ECO:0000256" key="2">
    <source>
        <dbReference type="ARBA" id="ARBA00022603"/>
    </source>
</evidence>
<evidence type="ECO:0000313" key="6">
    <source>
        <dbReference type="Proteomes" id="UP000320393"/>
    </source>
</evidence>
<dbReference type="Proteomes" id="UP000320393">
    <property type="component" value="Unassembled WGS sequence"/>
</dbReference>
<dbReference type="AlphaFoldDB" id="A0A537LMJ1"/>
<evidence type="ECO:0000259" key="4">
    <source>
        <dbReference type="Pfam" id="PF08241"/>
    </source>
</evidence>
<dbReference type="SUPFAM" id="SSF53335">
    <property type="entry name" value="S-adenosyl-L-methionine-dependent methyltransferases"/>
    <property type="match status" value="1"/>
</dbReference>
<gene>
    <name evidence="5" type="ORF">E6H02_09230</name>
</gene>
<protein>
    <submittedName>
        <fullName evidence="5">Methyltransferase domain-containing protein</fullName>
    </submittedName>
</protein>
<feature type="domain" description="Methyltransferase type 11" evidence="4">
    <location>
        <begin position="48"/>
        <end position="144"/>
    </location>
</feature>
<keyword evidence="3 5" id="KW-0808">Transferase</keyword>
<comment type="caution">
    <text evidence="5">The sequence shown here is derived from an EMBL/GenBank/DDBJ whole genome shotgun (WGS) entry which is preliminary data.</text>
</comment>
<dbReference type="InterPro" id="IPR051052">
    <property type="entry name" value="Diverse_substrate_MTase"/>
</dbReference>
<dbReference type="Gene3D" id="3.40.50.150">
    <property type="entry name" value="Vaccinia Virus protein VP39"/>
    <property type="match status" value="1"/>
</dbReference>
<accession>A0A537LMJ1</accession>
<dbReference type="InterPro" id="IPR029063">
    <property type="entry name" value="SAM-dependent_MTases_sf"/>
</dbReference>
<proteinExistence type="inferred from homology"/>